<dbReference type="SMART" id="SM00216">
    <property type="entry name" value="VWD"/>
    <property type="match status" value="1"/>
</dbReference>
<dbReference type="InterPro" id="IPR001007">
    <property type="entry name" value="VWF_dom"/>
</dbReference>
<dbReference type="Pfam" id="PF00093">
    <property type="entry name" value="VWC"/>
    <property type="match status" value="2"/>
</dbReference>
<sequence>MLWFSGVRALAERPCRRSPGITCCVLLLLNCSGVPMSLASSFLTGSVAKCENEGEVLQIPFITDNPCIMCVCMNKEVTCKREKCPVLSRDCALAIKQRGACCERCKGCTYDGSTYNSSFKWQNPAEPCVLRQCQEGVVTESEVRCVVHCKNPSKHLGTCCPTCPGCVFEGVQYQEGEEFQPEGDKCTKCSCVGGRTQCVREVCPILSCPQHLSHIPPGQCCPKCLGQRKVFDLPFGSCLFRSDVYDNGSSFLYDNCTACTCKDSTVVCKKKCSHPGGCDRGEEACCDDCLLRVPQEDIKVCKFGNKIFRDGEMWSSVNCTICACVKGKTECRKKQCVPISSCPQGKILNRKGCCPICTEKPGVCTVFGDPHYNTFDGRTFNFQGTCQYVLTKDCSSPASPFQVLVKNDARRTRSFSWTKSVDLVLGAGTVSLQQHLTVRWNGSRIALPCHAPQFHIDLDGYLLKVTTKAGLEISWDGDSFVEVMAAPHLKGKLCGLCGNYNGHKRDDLIGGDGSFKFDVDDFAESWRVESNEFCNRPQRKPVPELCQGTVKVKLRAHRECQKLKSWEFQTCHSTVDYTTFYRSCVTDMCECPVHKNCYCESFLAYTRACQREGIRVHWEPQQNCAATQCKHGAVYDTCGPGCAKTCDNWNEIGPCNKPPEQQPLQSKEKMLYPTLSNVLTSLQDPTCCWPEQQPLQSKEKMLYPTLSNVLTSLQDPTCCWGNSHAYNSKINTWDKCYNGGRYSERSIQLEPFIRGAAEMEDIIFGLQMVSVTNMTGLSKHPMCGVVQNCSEQKAQHRTSVNSVVKEGRRAAGKGEVLKPFDSSLLTYRPFSLSKAIEHYSEGISKCYSLGLYP</sequence>
<dbReference type="FunFam" id="2.10.70.10:FF:000034">
    <property type="entry name" value="BMP-binding endothelial regulator protein"/>
    <property type="match status" value="1"/>
</dbReference>
<evidence type="ECO:0000256" key="3">
    <source>
        <dbReference type="ARBA" id="ARBA00022729"/>
    </source>
</evidence>
<dbReference type="SMART" id="SM00214">
    <property type="entry name" value="VWC"/>
    <property type="match status" value="5"/>
</dbReference>
<evidence type="ECO:0000256" key="1">
    <source>
        <dbReference type="ARBA" id="ARBA00004613"/>
    </source>
</evidence>
<evidence type="ECO:0000259" key="7">
    <source>
        <dbReference type="PROSITE" id="PS51233"/>
    </source>
</evidence>
<feature type="domain" description="VWFC" evidence="6">
    <location>
        <begin position="164"/>
        <end position="225"/>
    </location>
</feature>
<evidence type="ECO:0000313" key="9">
    <source>
        <dbReference type="Proteomes" id="UP000322234"/>
    </source>
</evidence>
<evidence type="ECO:0000259" key="6">
    <source>
        <dbReference type="PROSITE" id="PS50184"/>
    </source>
</evidence>
<evidence type="ECO:0000313" key="8">
    <source>
        <dbReference type="EMBL" id="MXQ85267.1"/>
    </source>
</evidence>
<dbReference type="InterPro" id="IPR001846">
    <property type="entry name" value="VWF_type-D"/>
</dbReference>
<keyword evidence="4" id="KW-0677">Repeat</keyword>
<keyword evidence="9" id="KW-1185">Reference proteome</keyword>
<dbReference type="Gene3D" id="6.20.200.20">
    <property type="match status" value="2"/>
</dbReference>
<dbReference type="PANTHER" id="PTHR46698:SF4">
    <property type="entry name" value="CROSSVEINLESS 2"/>
    <property type="match status" value="1"/>
</dbReference>
<dbReference type="Proteomes" id="UP000322234">
    <property type="component" value="Unassembled WGS sequence"/>
</dbReference>
<dbReference type="Pfam" id="PF08742">
    <property type="entry name" value="C8"/>
    <property type="match status" value="1"/>
</dbReference>
<comment type="subcellular location">
    <subcellularLocation>
        <location evidence="1">Secreted</location>
    </subcellularLocation>
</comment>
<dbReference type="PANTHER" id="PTHR46698">
    <property type="entry name" value="CROSSVEINLESS 2"/>
    <property type="match status" value="1"/>
</dbReference>
<dbReference type="FunFam" id="2.10.70.10:FF:000037">
    <property type="entry name" value="BMP-binding endothelial regulator protein-like"/>
    <property type="match status" value="1"/>
</dbReference>
<name>A0A6B0R8Q7_9CETA</name>
<feature type="signal peptide" evidence="5">
    <location>
        <begin position="1"/>
        <end position="39"/>
    </location>
</feature>
<evidence type="ECO:0000256" key="4">
    <source>
        <dbReference type="ARBA" id="ARBA00022737"/>
    </source>
</evidence>
<organism evidence="8 9">
    <name type="scientific">Bos mutus</name>
    <name type="common">wild yak</name>
    <dbReference type="NCBI Taxonomy" id="72004"/>
    <lineage>
        <taxon>Eukaryota</taxon>
        <taxon>Metazoa</taxon>
        <taxon>Chordata</taxon>
        <taxon>Craniata</taxon>
        <taxon>Vertebrata</taxon>
        <taxon>Euteleostomi</taxon>
        <taxon>Mammalia</taxon>
        <taxon>Eutheria</taxon>
        <taxon>Laurasiatheria</taxon>
        <taxon>Artiodactyla</taxon>
        <taxon>Ruminantia</taxon>
        <taxon>Pecora</taxon>
        <taxon>Bovidae</taxon>
        <taxon>Bovinae</taxon>
        <taxon>Bos</taxon>
    </lineage>
</organism>
<feature type="chain" id="PRO_5025668018" description="BMP-binding endothelial regulator protein" evidence="5">
    <location>
        <begin position="40"/>
        <end position="853"/>
    </location>
</feature>
<keyword evidence="3 5" id="KW-0732">Signal</keyword>
<dbReference type="InterPro" id="IPR014853">
    <property type="entry name" value="VWF/SSPO/ZAN-like_Cys-rich_dom"/>
</dbReference>
<dbReference type="PROSITE" id="PS01208">
    <property type="entry name" value="VWFC_1"/>
    <property type="match status" value="2"/>
</dbReference>
<evidence type="ECO:0008006" key="10">
    <source>
        <dbReference type="Google" id="ProtNLM"/>
    </source>
</evidence>
<dbReference type="EMBL" id="VBQZ03000025">
    <property type="protein sequence ID" value="MXQ85267.1"/>
    <property type="molecule type" value="Genomic_DNA"/>
</dbReference>
<dbReference type="Pfam" id="PF00094">
    <property type="entry name" value="VWD"/>
    <property type="match status" value="1"/>
</dbReference>
<feature type="domain" description="VWFC" evidence="6">
    <location>
        <begin position="299"/>
        <end position="358"/>
    </location>
</feature>
<dbReference type="PROSITE" id="PS51233">
    <property type="entry name" value="VWFD"/>
    <property type="match status" value="1"/>
</dbReference>
<feature type="domain" description="VWFD" evidence="7">
    <location>
        <begin position="362"/>
        <end position="535"/>
    </location>
</feature>
<dbReference type="Gene3D" id="2.10.70.10">
    <property type="entry name" value="Complement Module, domain 1"/>
    <property type="match status" value="2"/>
</dbReference>
<reference evidence="8" key="1">
    <citation type="submission" date="2019-10" db="EMBL/GenBank/DDBJ databases">
        <title>The sequence and de novo assembly of the wild yak genome.</title>
        <authorList>
            <person name="Liu Y."/>
        </authorList>
    </citation>
    <scope>NUCLEOTIDE SEQUENCE [LARGE SCALE GENOMIC DNA]</scope>
    <source>
        <strain evidence="8">WY2019</strain>
    </source>
</reference>
<protein>
    <recommendedName>
        <fullName evidence="10">BMP-binding endothelial regulator protein</fullName>
    </recommendedName>
</protein>
<dbReference type="SMART" id="SM00832">
    <property type="entry name" value="C8"/>
    <property type="match status" value="1"/>
</dbReference>
<dbReference type="InterPro" id="IPR052424">
    <property type="entry name" value="Kielin_Chordin-BMP_Reg"/>
</dbReference>
<keyword evidence="2" id="KW-0964">Secreted</keyword>
<evidence type="ECO:0000256" key="2">
    <source>
        <dbReference type="ARBA" id="ARBA00022525"/>
    </source>
</evidence>
<dbReference type="GO" id="GO:0005576">
    <property type="term" value="C:extracellular region"/>
    <property type="evidence" value="ECO:0007669"/>
    <property type="project" value="UniProtKB-SubCell"/>
</dbReference>
<dbReference type="AlphaFoldDB" id="A0A6B0R8Q7"/>
<dbReference type="SUPFAM" id="SSF57603">
    <property type="entry name" value="FnI-like domain"/>
    <property type="match status" value="5"/>
</dbReference>
<gene>
    <name evidence="8" type="ORF">E5288_WYG014407</name>
</gene>
<proteinExistence type="predicted"/>
<evidence type="ECO:0000256" key="5">
    <source>
        <dbReference type="SAM" id="SignalP"/>
    </source>
</evidence>
<comment type="caution">
    <text evidence="8">The sequence shown here is derived from an EMBL/GenBank/DDBJ whole genome shotgun (WGS) entry which is preliminary data.</text>
</comment>
<accession>A0A6B0R8Q7</accession>
<dbReference type="PROSITE" id="PS50184">
    <property type="entry name" value="VWFC_2"/>
    <property type="match status" value="2"/>
</dbReference>